<sequence>MAGSVDAGVRLSSPATKPMSCGDMTSCTLFRSTDNLVVVIDIPRSIEEAQVLPGELPARRLISSRPPHTPWQTATPKKLQHTDVPKPASAIIGELMVLERVKGALEQVAELYSGPWCMPRIYEAKECQSPSGKPRKRKRPASETTARNVADTKVSPYLPTKSHHLLGTVKSLRDTFLATAPTFDVMVIDPPWPSRSVKRKKDGYTIAYSMEDAGRLLSMIPVASHLAPTGLVAVWVTNKPATVELLTSPRGIFSQWGLELVCEWVWVKVTSSGVPIIDINSTWRKPWERLLIARKGGHPNLSLQPKIILGVPDLHSRKPNLRSLFDEIIPSGYRGLEVFARNSTAGWWSWGDQALVFQERHHWVHKGEPEGFDGASMVAEPQSNNS</sequence>
<keyword evidence="4" id="KW-1185">Reference proteome</keyword>
<dbReference type="GO" id="GO:0005634">
    <property type="term" value="C:nucleus"/>
    <property type="evidence" value="ECO:0007669"/>
    <property type="project" value="TreeGrafter"/>
</dbReference>
<comment type="similarity">
    <text evidence="1">Belongs to the MT-A70-like family.</text>
</comment>
<dbReference type="GO" id="GO:0003676">
    <property type="term" value="F:nucleic acid binding"/>
    <property type="evidence" value="ECO:0007669"/>
    <property type="project" value="InterPro"/>
</dbReference>
<name>A0A1Y2DV49_9PEZI</name>
<dbReference type="OrthoDB" id="61116at2759"/>
<dbReference type="AlphaFoldDB" id="A0A1Y2DV49"/>
<evidence type="ECO:0000313" key="3">
    <source>
        <dbReference type="EMBL" id="ORY63162.1"/>
    </source>
</evidence>
<feature type="region of interest" description="Disordered" evidence="2">
    <location>
        <begin position="61"/>
        <end position="83"/>
    </location>
</feature>
<dbReference type="STRING" id="1141098.A0A1Y2DV49"/>
<evidence type="ECO:0000313" key="4">
    <source>
        <dbReference type="Proteomes" id="UP000193689"/>
    </source>
</evidence>
<dbReference type="Proteomes" id="UP000193689">
    <property type="component" value="Unassembled WGS sequence"/>
</dbReference>
<gene>
    <name evidence="3" type="ORF">BCR38DRAFT_436059</name>
</gene>
<reference evidence="3 4" key="1">
    <citation type="submission" date="2016-07" db="EMBL/GenBank/DDBJ databases">
        <title>Pervasive Adenine N6-methylation of Active Genes in Fungi.</title>
        <authorList>
            <consortium name="DOE Joint Genome Institute"/>
            <person name="Mondo S.J."/>
            <person name="Dannebaum R.O."/>
            <person name="Kuo R.C."/>
            <person name="Labutti K."/>
            <person name="Haridas S."/>
            <person name="Kuo A."/>
            <person name="Salamov A."/>
            <person name="Ahrendt S.R."/>
            <person name="Lipzen A."/>
            <person name="Sullivan W."/>
            <person name="Andreopoulos W.B."/>
            <person name="Clum A."/>
            <person name="Lindquist E."/>
            <person name="Daum C."/>
            <person name="Ramamoorthy G.K."/>
            <person name="Gryganskyi A."/>
            <person name="Culley D."/>
            <person name="Magnuson J.K."/>
            <person name="James T.Y."/>
            <person name="O'Malley M.A."/>
            <person name="Stajich J.E."/>
            <person name="Spatafora J.W."/>
            <person name="Visel A."/>
            <person name="Grigoriev I.V."/>
        </authorList>
    </citation>
    <scope>NUCLEOTIDE SEQUENCE [LARGE SCALE GENOMIC DNA]</scope>
    <source>
        <strain evidence="3 4">CBS 129021</strain>
    </source>
</reference>
<dbReference type="GO" id="GO:0008168">
    <property type="term" value="F:methyltransferase activity"/>
    <property type="evidence" value="ECO:0007669"/>
    <property type="project" value="InterPro"/>
</dbReference>
<dbReference type="InterPro" id="IPR002052">
    <property type="entry name" value="DNA_methylase_N6_adenine_CS"/>
</dbReference>
<dbReference type="EMBL" id="MCFJ01000008">
    <property type="protein sequence ID" value="ORY63162.1"/>
    <property type="molecule type" value="Genomic_DNA"/>
</dbReference>
<dbReference type="PANTHER" id="PTHR12829:SF4">
    <property type="entry name" value="N(6)-ADENINE-SPECIFIC METHYLTRANSFERASE METTL4"/>
    <property type="match status" value="1"/>
</dbReference>
<protein>
    <submittedName>
        <fullName evidence="3">MT-A70 family</fullName>
    </submittedName>
</protein>
<dbReference type="PROSITE" id="PS00092">
    <property type="entry name" value="N6_MTASE"/>
    <property type="match status" value="1"/>
</dbReference>
<evidence type="ECO:0000256" key="1">
    <source>
        <dbReference type="PROSITE-ProRule" id="PRU00489"/>
    </source>
</evidence>
<proteinExistence type="inferred from homology"/>
<evidence type="ECO:0000256" key="2">
    <source>
        <dbReference type="SAM" id="MobiDB-lite"/>
    </source>
</evidence>
<organism evidence="3 4">
    <name type="scientific">Pseudomassariella vexata</name>
    <dbReference type="NCBI Taxonomy" id="1141098"/>
    <lineage>
        <taxon>Eukaryota</taxon>
        <taxon>Fungi</taxon>
        <taxon>Dikarya</taxon>
        <taxon>Ascomycota</taxon>
        <taxon>Pezizomycotina</taxon>
        <taxon>Sordariomycetes</taxon>
        <taxon>Xylariomycetidae</taxon>
        <taxon>Amphisphaeriales</taxon>
        <taxon>Pseudomassariaceae</taxon>
        <taxon>Pseudomassariella</taxon>
    </lineage>
</organism>
<dbReference type="SUPFAM" id="SSF53335">
    <property type="entry name" value="S-adenosyl-L-methionine-dependent methyltransferases"/>
    <property type="match status" value="1"/>
</dbReference>
<dbReference type="Pfam" id="PF05063">
    <property type="entry name" value="MT-A70"/>
    <property type="match status" value="1"/>
</dbReference>
<dbReference type="PROSITE" id="PS51143">
    <property type="entry name" value="MT_A70"/>
    <property type="match status" value="1"/>
</dbReference>
<comment type="caution">
    <text evidence="3">The sequence shown here is derived from an EMBL/GenBank/DDBJ whole genome shotgun (WGS) entry which is preliminary data.</text>
</comment>
<accession>A0A1Y2DV49</accession>
<dbReference type="GeneID" id="63776641"/>
<dbReference type="RefSeq" id="XP_040714819.1">
    <property type="nucleotide sequence ID" value="XM_040860429.1"/>
</dbReference>
<dbReference type="InterPro" id="IPR007757">
    <property type="entry name" value="MT-A70-like"/>
</dbReference>
<feature type="region of interest" description="Disordered" evidence="2">
    <location>
        <begin position="127"/>
        <end position="154"/>
    </location>
</feature>
<dbReference type="GO" id="GO:0032259">
    <property type="term" value="P:methylation"/>
    <property type="evidence" value="ECO:0007669"/>
    <property type="project" value="InterPro"/>
</dbReference>
<dbReference type="InterPro" id="IPR029063">
    <property type="entry name" value="SAM-dependent_MTases_sf"/>
</dbReference>
<dbReference type="InParanoid" id="A0A1Y2DV49"/>
<dbReference type="PANTHER" id="PTHR12829">
    <property type="entry name" value="N6-ADENOSINE-METHYLTRANSFERASE"/>
    <property type="match status" value="1"/>
</dbReference>